<protein>
    <recommendedName>
        <fullName evidence="3">FecR protein domain-containing protein</fullName>
    </recommendedName>
</protein>
<comment type="caution">
    <text evidence="4">The sequence shown here is derived from an EMBL/GenBank/DDBJ whole genome shotgun (WGS) entry which is preliminary data.</text>
</comment>
<dbReference type="PANTHER" id="PTHR38731">
    <property type="entry name" value="LIPL45-RELATED LIPOPROTEIN-RELATED"/>
    <property type="match status" value="1"/>
</dbReference>
<dbReference type="EMBL" id="WNZX01000009">
    <property type="protein sequence ID" value="MUG71399.1"/>
    <property type="molecule type" value="Genomic_DNA"/>
</dbReference>
<dbReference type="PANTHER" id="PTHR38731:SF1">
    <property type="entry name" value="FECR PROTEIN DOMAIN-CONTAINING PROTEIN"/>
    <property type="match status" value="1"/>
</dbReference>
<sequence length="707" mass="76274">MGSISISMVLIHRKERSFAVRHETEAHQRKGRRTVSWAVTGTMVLSLLSSAFAEPASAKSVRSAVVVEVSGDVTYTKSGGSRSNTVYQDLTLNQGDTISTGPGASAVLRIVDRNDELTIGENAEVYISELMEDGGAKKSKVKAWAGSMWSKVKSLVSSEDEFEVETPTAVMGVRGTQFFIYTNPLTGRTTMLVAAGVVRATTVTSGTSGPGESSLQLTNTAAVYPAQQINLDTRTQAPDLRTRVEYADMNQIVNQASPKVMEAFVKNIPDIQRELDEMKQKLQQQFEQGLQKPDEFAILKFLSEDDLAKVMNNFDAAIPNLVKAAIDEKKIDRKMVDQANQNIEDPLKKIDLNKIPLLDKNAGIDPEVEKAKREQPPAPPKTGEDNLLQANKDKLSSLLNRLEEDKKRIKEANDAAKAAANKQAEDALLSRMTDEARKNFEQTQQNNPNPAPTPAPAPSNSSGDSGNTPPGAPVVKSAPRKALKNQSVTVVLTAEAGSKIKLNNETKDVVNGEAAFTVTVPSTLGVYRLHAVTINSAGTSADKEIAIEVVEPKVTLSQVGVKENNQIMLKLEMENFLEALPFYAVQAHVAYNKADLNYEAPDAGLPSDDGTIFDGANSAETLTQEVGTTEKQLIFAGTRYETPGSSPVPPINLKGETATLLFAPLTVTTSAASTQVKLMYVKVLDKDGRTVYELPVSATASAAVTLN</sequence>
<feature type="region of interest" description="Disordered" evidence="2">
    <location>
        <begin position="363"/>
        <end position="390"/>
    </location>
</feature>
<name>A0A7X2ZAL2_9BACL</name>
<evidence type="ECO:0000313" key="5">
    <source>
        <dbReference type="Proteomes" id="UP000450917"/>
    </source>
</evidence>
<dbReference type="Gene3D" id="2.60.120.1440">
    <property type="match status" value="1"/>
</dbReference>
<gene>
    <name evidence="4" type="ORF">GNP93_12035</name>
</gene>
<reference evidence="4 5" key="1">
    <citation type="submission" date="2019-11" db="EMBL/GenBank/DDBJ databases">
        <title>Draft genome sequences of five Paenibacillus species of dairy origin.</title>
        <authorList>
            <person name="Olajide A.M."/>
            <person name="Chen S."/>
            <person name="Lapointe G."/>
        </authorList>
    </citation>
    <scope>NUCLEOTIDE SEQUENCE [LARGE SCALE GENOMIC DNA]</scope>
    <source>
        <strain evidence="4 5">2CS3</strain>
    </source>
</reference>
<dbReference type="Proteomes" id="UP000450917">
    <property type="component" value="Unassembled WGS sequence"/>
</dbReference>
<evidence type="ECO:0000259" key="3">
    <source>
        <dbReference type="Pfam" id="PF04773"/>
    </source>
</evidence>
<feature type="domain" description="FecR protein" evidence="3">
    <location>
        <begin position="96"/>
        <end position="198"/>
    </location>
</feature>
<keyword evidence="5" id="KW-1185">Reference proteome</keyword>
<dbReference type="AlphaFoldDB" id="A0A7X2ZAL2"/>
<evidence type="ECO:0000256" key="2">
    <source>
        <dbReference type="SAM" id="MobiDB-lite"/>
    </source>
</evidence>
<feature type="coiled-coil region" evidence="1">
    <location>
        <begin position="261"/>
        <end position="288"/>
    </location>
</feature>
<keyword evidence="1" id="KW-0175">Coiled coil</keyword>
<proteinExistence type="predicted"/>
<evidence type="ECO:0000313" key="4">
    <source>
        <dbReference type="EMBL" id="MUG71399.1"/>
    </source>
</evidence>
<dbReference type="InterPro" id="IPR006860">
    <property type="entry name" value="FecR"/>
</dbReference>
<evidence type="ECO:0000256" key="1">
    <source>
        <dbReference type="SAM" id="Coils"/>
    </source>
</evidence>
<accession>A0A7X2ZAL2</accession>
<feature type="region of interest" description="Disordered" evidence="2">
    <location>
        <begin position="440"/>
        <end position="481"/>
    </location>
</feature>
<dbReference type="Pfam" id="PF04773">
    <property type="entry name" value="FecR"/>
    <property type="match status" value="1"/>
</dbReference>
<organism evidence="4 5">
    <name type="scientific">Paenibacillus validus</name>
    <dbReference type="NCBI Taxonomy" id="44253"/>
    <lineage>
        <taxon>Bacteria</taxon>
        <taxon>Bacillati</taxon>
        <taxon>Bacillota</taxon>
        <taxon>Bacilli</taxon>
        <taxon>Bacillales</taxon>
        <taxon>Paenibacillaceae</taxon>
        <taxon>Paenibacillus</taxon>
    </lineage>
</organism>